<evidence type="ECO:0000313" key="7">
    <source>
        <dbReference type="Proteomes" id="UP000321533"/>
    </source>
</evidence>
<dbReference type="EMBL" id="CP042435">
    <property type="protein sequence ID" value="QEC66614.1"/>
    <property type="molecule type" value="Genomic_DNA"/>
</dbReference>
<gene>
    <name evidence="6" type="ORF">FRZ67_04610</name>
</gene>
<dbReference type="SUPFAM" id="SSF53649">
    <property type="entry name" value="Alkaline phosphatase-like"/>
    <property type="match status" value="1"/>
</dbReference>
<dbReference type="PANTHER" id="PTHR42693">
    <property type="entry name" value="ARYLSULFATASE FAMILY MEMBER"/>
    <property type="match status" value="1"/>
</dbReference>
<dbReference type="GO" id="GO:0046872">
    <property type="term" value="F:metal ion binding"/>
    <property type="evidence" value="ECO:0007669"/>
    <property type="project" value="UniProtKB-KW"/>
</dbReference>
<evidence type="ECO:0000256" key="1">
    <source>
        <dbReference type="ARBA" id="ARBA00008779"/>
    </source>
</evidence>
<dbReference type="AlphaFoldDB" id="A0A5B8V5F2"/>
<keyword evidence="6" id="KW-0808">Transferase</keyword>
<accession>A0A5B8V5F2</accession>
<evidence type="ECO:0000256" key="4">
    <source>
        <dbReference type="ARBA" id="ARBA00022837"/>
    </source>
</evidence>
<dbReference type="Gene3D" id="3.40.720.10">
    <property type="entry name" value="Alkaline Phosphatase, subunit A"/>
    <property type="match status" value="1"/>
</dbReference>
<dbReference type="OrthoDB" id="9803751at2"/>
<evidence type="ECO:0000313" key="6">
    <source>
        <dbReference type="EMBL" id="QEC66614.1"/>
    </source>
</evidence>
<protein>
    <submittedName>
        <fullName evidence="6">Sulfatase-like hydrolase/transferase</fullName>
    </submittedName>
</protein>
<keyword evidence="7" id="KW-1185">Reference proteome</keyword>
<dbReference type="InterPro" id="IPR000917">
    <property type="entry name" value="Sulfatase_N"/>
</dbReference>
<organism evidence="6 7">
    <name type="scientific">Panacibacter ginsenosidivorans</name>
    <dbReference type="NCBI Taxonomy" id="1813871"/>
    <lineage>
        <taxon>Bacteria</taxon>
        <taxon>Pseudomonadati</taxon>
        <taxon>Bacteroidota</taxon>
        <taxon>Chitinophagia</taxon>
        <taxon>Chitinophagales</taxon>
        <taxon>Chitinophagaceae</taxon>
        <taxon>Panacibacter</taxon>
    </lineage>
</organism>
<dbReference type="GO" id="GO:0016740">
    <property type="term" value="F:transferase activity"/>
    <property type="evidence" value="ECO:0007669"/>
    <property type="project" value="UniProtKB-KW"/>
</dbReference>
<dbReference type="RefSeq" id="WP_147188414.1">
    <property type="nucleotide sequence ID" value="NZ_CP042435.1"/>
</dbReference>
<dbReference type="PROSITE" id="PS00149">
    <property type="entry name" value="SULFATASE_2"/>
    <property type="match status" value="1"/>
</dbReference>
<feature type="domain" description="Sulfatase N-terminal" evidence="5">
    <location>
        <begin position="56"/>
        <end position="366"/>
    </location>
</feature>
<proteinExistence type="inferred from homology"/>
<comment type="similarity">
    <text evidence="1">Belongs to the sulfatase family.</text>
</comment>
<keyword evidence="4" id="KW-0106">Calcium</keyword>
<dbReference type="InterPro" id="IPR017850">
    <property type="entry name" value="Alkaline_phosphatase_core_sf"/>
</dbReference>
<evidence type="ECO:0000259" key="5">
    <source>
        <dbReference type="Pfam" id="PF00884"/>
    </source>
</evidence>
<dbReference type="GO" id="GO:0004065">
    <property type="term" value="F:arylsulfatase activity"/>
    <property type="evidence" value="ECO:0007669"/>
    <property type="project" value="TreeGrafter"/>
</dbReference>
<keyword evidence="3 6" id="KW-0378">Hydrolase</keyword>
<evidence type="ECO:0000256" key="2">
    <source>
        <dbReference type="ARBA" id="ARBA00022723"/>
    </source>
</evidence>
<dbReference type="Pfam" id="PF00884">
    <property type="entry name" value="Sulfatase"/>
    <property type="match status" value="1"/>
</dbReference>
<dbReference type="PANTHER" id="PTHR42693:SF53">
    <property type="entry name" value="ENDO-4-O-SULFATASE"/>
    <property type="match status" value="1"/>
</dbReference>
<reference evidence="6 7" key="1">
    <citation type="journal article" date="2016" name="Int. J. Syst. Evol. Microbiol.">
        <title>Panacibacter ginsenosidivorans gen. nov., sp. nov., with ginsenoside converting activity isolated from soil of a ginseng field.</title>
        <authorList>
            <person name="Siddiqi M.Z."/>
            <person name="Muhammad Shafi S."/>
            <person name="Choi K.D."/>
            <person name="Im W.T."/>
        </authorList>
    </citation>
    <scope>NUCLEOTIDE SEQUENCE [LARGE SCALE GENOMIC DNA]</scope>
    <source>
        <strain evidence="6 7">Gsoil1550</strain>
    </source>
</reference>
<sequence length="475" mass="53607">MKHTTHTFQWRFKSIKIYLALLISLISMVFNACKKDIHSIESSSALSIDLLATGKPNIILIIGDDVGYDIPTFNGGESYETPNLDFMAFNGVYFPNCFAMPDGPPARIELMTGKYSCRNFTEARHLNPEDKTIGNMLRDAGYSTGYVGKWHLDGGDTSIKNHGFDKYLVFMPYNPKTTGYDQWYRRYKNPLLYQNGAYLPDSVVEGKYSEDLYNTYINNFIDSNKSKPFFLIYSCNLVQHPWSPTPDDPDFANWDASGDERSREDVKYFPGMVKYMDKMIGKLMDKISETGLTSKTVVMFTSDNGTVPGIKSVYKGDTVRGGKLDTKRTSINVPLAVYGPGNVVSGIMDTSIIDMTDFLTSFAGIAKIPVPTTWGKLDGKTFNDNLQGNIVATKQKSYYYTFWPTDFDAPNNTTSFIFDYNYKLYDSAHGGQFYNIRLDVNEKNPIDDDDLTNAERKIKSSFNAILKKGYSIAGY</sequence>
<keyword evidence="2" id="KW-0479">Metal-binding</keyword>
<dbReference type="InterPro" id="IPR050738">
    <property type="entry name" value="Sulfatase"/>
</dbReference>
<evidence type="ECO:0000256" key="3">
    <source>
        <dbReference type="ARBA" id="ARBA00022801"/>
    </source>
</evidence>
<dbReference type="Proteomes" id="UP000321533">
    <property type="component" value="Chromosome"/>
</dbReference>
<name>A0A5B8V5F2_9BACT</name>
<dbReference type="InterPro" id="IPR024607">
    <property type="entry name" value="Sulfatase_CS"/>
</dbReference>
<dbReference type="KEGG" id="pgin:FRZ67_04610"/>